<dbReference type="Pfam" id="PF12697">
    <property type="entry name" value="Abhydrolase_6"/>
    <property type="match status" value="1"/>
</dbReference>
<dbReference type="RefSeq" id="WP_232521010.1">
    <property type="nucleotide sequence ID" value="NZ_BOPI01000021.1"/>
</dbReference>
<dbReference type="InterPro" id="IPR029058">
    <property type="entry name" value="AB_hydrolase_fold"/>
</dbReference>
<reference evidence="5" key="1">
    <citation type="submission" date="2016-10" db="EMBL/GenBank/DDBJ databases">
        <authorList>
            <person name="Varghese N."/>
            <person name="Submissions S."/>
        </authorList>
    </citation>
    <scope>NUCLEOTIDE SEQUENCE [LARGE SCALE GENOMIC DNA]</scope>
    <source>
        <strain evidence="5">CGMCC 4.7038</strain>
    </source>
</reference>
<sequence>MIRSGGRHPATSLRTTECGAAASRSGPTLLRLALSAPRAATGLTSEWRTVDGLRTHVRRSDDLGQSTLPVLLVHGLAVSHRYLTPLAVTLAGTHPVYAPDLPGFGLSARPPRAYDAQQHSDHLAALLTAYRLPPVCVVGHSFGAEVAAALAARHPGRVRAVVLAGPTSDPQARSRRAQVGRWLVDTTREALWQAPVLLRDVVDARPWRVWATLSHSIHNRVEDDLTRIAAPTVVVTGARDPLVPTAWRARVTQLVPRARTVVVPGAAHNVATTAPRQVADTVRALLGTSIPTS</sequence>
<dbReference type="PANTHER" id="PTHR43798">
    <property type="entry name" value="MONOACYLGLYCEROL LIPASE"/>
    <property type="match status" value="1"/>
</dbReference>
<keyword evidence="1 4" id="KW-0378">Hydrolase</keyword>
<feature type="region of interest" description="Disordered" evidence="2">
    <location>
        <begin position="1"/>
        <end position="20"/>
    </location>
</feature>
<dbReference type="EMBL" id="FNYV01000001">
    <property type="protein sequence ID" value="SEI61483.1"/>
    <property type="molecule type" value="Genomic_DNA"/>
</dbReference>
<evidence type="ECO:0000256" key="2">
    <source>
        <dbReference type="SAM" id="MobiDB-lite"/>
    </source>
</evidence>
<organism evidence="4 5">
    <name type="scientific">Micromonospora phaseoli</name>
    <dbReference type="NCBI Taxonomy" id="1144548"/>
    <lineage>
        <taxon>Bacteria</taxon>
        <taxon>Bacillati</taxon>
        <taxon>Actinomycetota</taxon>
        <taxon>Actinomycetes</taxon>
        <taxon>Micromonosporales</taxon>
        <taxon>Micromonosporaceae</taxon>
        <taxon>Micromonospora</taxon>
    </lineage>
</organism>
<keyword evidence="5" id="KW-1185">Reference proteome</keyword>
<name>A0A1H6S0D2_9ACTN</name>
<dbReference type="InterPro" id="IPR000073">
    <property type="entry name" value="AB_hydrolase_1"/>
</dbReference>
<dbReference type="SUPFAM" id="SSF53474">
    <property type="entry name" value="alpha/beta-Hydrolases"/>
    <property type="match status" value="1"/>
</dbReference>
<evidence type="ECO:0000313" key="4">
    <source>
        <dbReference type="EMBL" id="SEI61483.1"/>
    </source>
</evidence>
<dbReference type="InterPro" id="IPR050266">
    <property type="entry name" value="AB_hydrolase_sf"/>
</dbReference>
<dbReference type="GO" id="GO:0016020">
    <property type="term" value="C:membrane"/>
    <property type="evidence" value="ECO:0007669"/>
    <property type="project" value="TreeGrafter"/>
</dbReference>
<dbReference type="AlphaFoldDB" id="A0A1H6S0D2"/>
<dbReference type="Proteomes" id="UP000198707">
    <property type="component" value="Unassembled WGS sequence"/>
</dbReference>
<evidence type="ECO:0000259" key="3">
    <source>
        <dbReference type="Pfam" id="PF12697"/>
    </source>
</evidence>
<evidence type="ECO:0000313" key="5">
    <source>
        <dbReference type="Proteomes" id="UP000198707"/>
    </source>
</evidence>
<dbReference type="STRING" id="1144548.SAMN05443287_101497"/>
<dbReference type="GO" id="GO:0016787">
    <property type="term" value="F:hydrolase activity"/>
    <property type="evidence" value="ECO:0007669"/>
    <property type="project" value="UniProtKB-KW"/>
</dbReference>
<protein>
    <submittedName>
        <fullName evidence="4">Lysophospholipase, alpha-beta hydrolase superfamily</fullName>
    </submittedName>
</protein>
<dbReference type="PANTHER" id="PTHR43798:SF31">
    <property type="entry name" value="AB HYDROLASE SUPERFAMILY PROTEIN YCLE"/>
    <property type="match status" value="1"/>
</dbReference>
<feature type="domain" description="AB hydrolase-1" evidence="3">
    <location>
        <begin position="70"/>
        <end position="280"/>
    </location>
</feature>
<dbReference type="PRINTS" id="PR00111">
    <property type="entry name" value="ABHYDROLASE"/>
</dbReference>
<accession>A0A1H6S0D2</accession>
<gene>
    <name evidence="4" type="ORF">SAMN05443287_101497</name>
</gene>
<proteinExistence type="predicted"/>
<dbReference type="Gene3D" id="3.40.50.1820">
    <property type="entry name" value="alpha/beta hydrolase"/>
    <property type="match status" value="1"/>
</dbReference>
<evidence type="ECO:0000256" key="1">
    <source>
        <dbReference type="ARBA" id="ARBA00022801"/>
    </source>
</evidence>